<gene>
    <name evidence="1" type="ORF">HMPREF1981_01548</name>
</gene>
<dbReference type="AlphaFoldDB" id="U2DVE1"/>
<evidence type="ECO:0000313" key="1">
    <source>
        <dbReference type="EMBL" id="ERI85612.1"/>
    </source>
</evidence>
<sequence>MSPRLLPSERGLIAWNWLKSLFLLAVTFLEEEVCLSASSF</sequence>
<evidence type="ECO:0000313" key="2">
    <source>
        <dbReference type="Proteomes" id="UP000016496"/>
    </source>
</evidence>
<protein>
    <submittedName>
        <fullName evidence="1">Uncharacterized protein</fullName>
    </submittedName>
</protein>
<reference evidence="1 2" key="1">
    <citation type="submission" date="2013-08" db="EMBL/GenBank/DDBJ databases">
        <authorList>
            <person name="Weinstock G."/>
            <person name="Sodergren E."/>
            <person name="Wylie T."/>
            <person name="Fulton L."/>
            <person name="Fulton R."/>
            <person name="Fronick C."/>
            <person name="O'Laughlin M."/>
            <person name="Godfrey J."/>
            <person name="Miner T."/>
            <person name="Herter B."/>
            <person name="Appelbaum E."/>
            <person name="Cordes M."/>
            <person name="Lek S."/>
            <person name="Wollam A."/>
            <person name="Pepin K.H."/>
            <person name="Palsikar V.B."/>
            <person name="Mitreva M."/>
            <person name="Wilson R.K."/>
        </authorList>
    </citation>
    <scope>NUCLEOTIDE SEQUENCE [LARGE SCALE GENOMIC DNA]</scope>
    <source>
        <strain evidence="1 2">F0041</strain>
    </source>
</reference>
<dbReference type="EMBL" id="AWSV01000085">
    <property type="protein sequence ID" value="ERI85612.1"/>
    <property type="molecule type" value="Genomic_DNA"/>
</dbReference>
<name>U2DVE1_9BACE</name>
<organism evidence="1 2">
    <name type="scientific">Bacteroides pyogenes F0041</name>
    <dbReference type="NCBI Taxonomy" id="1321819"/>
    <lineage>
        <taxon>Bacteria</taxon>
        <taxon>Pseudomonadati</taxon>
        <taxon>Bacteroidota</taxon>
        <taxon>Bacteroidia</taxon>
        <taxon>Bacteroidales</taxon>
        <taxon>Bacteroidaceae</taxon>
        <taxon>Bacteroides</taxon>
    </lineage>
</organism>
<proteinExistence type="predicted"/>
<comment type="caution">
    <text evidence="1">The sequence shown here is derived from an EMBL/GenBank/DDBJ whole genome shotgun (WGS) entry which is preliminary data.</text>
</comment>
<dbReference type="Proteomes" id="UP000016496">
    <property type="component" value="Unassembled WGS sequence"/>
</dbReference>
<accession>U2DVE1</accession>
<dbReference type="HOGENOM" id="CLU_3285214_0_0_10"/>